<feature type="transmembrane region" description="Helical" evidence="1">
    <location>
        <begin position="100"/>
        <end position="118"/>
    </location>
</feature>
<dbReference type="EMBL" id="SOFF01000058">
    <property type="protein sequence ID" value="TFB82506.1"/>
    <property type="molecule type" value="Genomic_DNA"/>
</dbReference>
<dbReference type="OrthoDB" id="4827927at2"/>
<dbReference type="InterPro" id="IPR013901">
    <property type="entry name" value="Anthrone_oxy"/>
</dbReference>
<dbReference type="AlphaFoldDB" id="A0A5F0CZQ3"/>
<name>A0A5F0CZQ3_9MICO</name>
<protein>
    <submittedName>
        <fullName evidence="2">DUF1772 domain-containing protein</fullName>
    </submittedName>
</protein>
<keyword evidence="3" id="KW-1185">Reference proteome</keyword>
<evidence type="ECO:0000313" key="2">
    <source>
        <dbReference type="EMBL" id="TFB82506.1"/>
    </source>
</evidence>
<keyword evidence="1" id="KW-0812">Transmembrane</keyword>
<dbReference type="Pfam" id="PF08592">
    <property type="entry name" value="Anthrone_oxy"/>
    <property type="match status" value="1"/>
</dbReference>
<keyword evidence="1" id="KW-1133">Transmembrane helix</keyword>
<feature type="transmembrane region" description="Helical" evidence="1">
    <location>
        <begin position="67"/>
        <end position="88"/>
    </location>
</feature>
<feature type="transmembrane region" description="Helical" evidence="1">
    <location>
        <begin position="20"/>
        <end position="46"/>
    </location>
</feature>
<keyword evidence="1" id="KW-0472">Membrane</keyword>
<evidence type="ECO:0000256" key="1">
    <source>
        <dbReference type="SAM" id="Phobius"/>
    </source>
</evidence>
<evidence type="ECO:0000313" key="3">
    <source>
        <dbReference type="Proteomes" id="UP000297654"/>
    </source>
</evidence>
<dbReference type="Proteomes" id="UP000297654">
    <property type="component" value="Unassembled WGS sequence"/>
</dbReference>
<sequence length="171" mass="17737">MARKIRGSLVTELFGTVVTVAAAVGAGVTGGVYFTFATIVSPALRLRSAPEAVAVMQRVNEKALRPPFMIVFFGGALAACAAAVIAMFPGDSAGIVPVRLIGAGLTVASFVTTILSNVPRNNALARIRPSEWDAADAWRSFDAGWSRANTTRAVLAITGSAFLASSLAIRL</sequence>
<proteinExistence type="predicted"/>
<comment type="caution">
    <text evidence="2">The sequence shown here is derived from an EMBL/GenBank/DDBJ whole genome shotgun (WGS) entry which is preliminary data.</text>
</comment>
<gene>
    <name evidence="2" type="ORF">E3O10_17440</name>
</gene>
<organism evidence="2 3">
    <name type="scientific">Cryobacterium luteum</name>
    <dbReference type="NCBI Taxonomy" id="1424661"/>
    <lineage>
        <taxon>Bacteria</taxon>
        <taxon>Bacillati</taxon>
        <taxon>Actinomycetota</taxon>
        <taxon>Actinomycetes</taxon>
        <taxon>Micrococcales</taxon>
        <taxon>Microbacteriaceae</taxon>
        <taxon>Cryobacterium</taxon>
    </lineage>
</organism>
<accession>A0A5F0CZQ3</accession>
<reference evidence="2 3" key="1">
    <citation type="submission" date="2019-03" db="EMBL/GenBank/DDBJ databases">
        <title>Genomics of glacier-inhabiting Cryobacterium strains.</title>
        <authorList>
            <person name="Liu Q."/>
            <person name="Xin Y.-H."/>
        </authorList>
    </citation>
    <scope>NUCLEOTIDE SEQUENCE [LARGE SCALE GENOMIC DNA]</scope>
    <source>
        <strain evidence="2 3">Hh15</strain>
    </source>
</reference>